<reference evidence="3" key="1">
    <citation type="journal article" date="2018" name="Nat. Microbiol.">
        <title>Leveraging single-cell genomics to expand the fungal tree of life.</title>
        <authorList>
            <person name="Ahrendt S.R."/>
            <person name="Quandt C.A."/>
            <person name="Ciobanu D."/>
            <person name="Clum A."/>
            <person name="Salamov A."/>
            <person name="Andreopoulos B."/>
            <person name="Cheng J.F."/>
            <person name="Woyke T."/>
            <person name="Pelin A."/>
            <person name="Henrissat B."/>
            <person name="Reynolds N.K."/>
            <person name="Benny G.L."/>
            <person name="Smith M.E."/>
            <person name="James T.Y."/>
            <person name="Grigoriev I.V."/>
        </authorList>
    </citation>
    <scope>NUCLEOTIDE SEQUENCE [LARGE SCALE GENOMIC DNA]</scope>
</reference>
<feature type="compositionally biased region" description="Pro residues" evidence="1">
    <location>
        <begin position="93"/>
        <end position="103"/>
    </location>
</feature>
<proteinExistence type="predicted"/>
<feature type="compositionally biased region" description="Polar residues" evidence="1">
    <location>
        <begin position="36"/>
        <end position="51"/>
    </location>
</feature>
<feature type="compositionally biased region" description="Low complexity" evidence="1">
    <location>
        <begin position="172"/>
        <end position="191"/>
    </location>
</feature>
<name>A0A4V1IQU1_9FUNG</name>
<evidence type="ECO:0000313" key="3">
    <source>
        <dbReference type="Proteomes" id="UP000269721"/>
    </source>
</evidence>
<gene>
    <name evidence="2" type="ORF">BDK51DRAFT_42136</name>
</gene>
<dbReference type="Proteomes" id="UP000269721">
    <property type="component" value="Unassembled WGS sequence"/>
</dbReference>
<feature type="compositionally biased region" description="Low complexity" evidence="1">
    <location>
        <begin position="301"/>
        <end position="333"/>
    </location>
</feature>
<feature type="compositionally biased region" description="Low complexity" evidence="1">
    <location>
        <begin position="199"/>
        <end position="215"/>
    </location>
</feature>
<keyword evidence="3" id="KW-1185">Reference proteome</keyword>
<feature type="compositionally biased region" description="Acidic residues" evidence="1">
    <location>
        <begin position="9"/>
        <end position="22"/>
    </location>
</feature>
<evidence type="ECO:0000256" key="1">
    <source>
        <dbReference type="SAM" id="MobiDB-lite"/>
    </source>
</evidence>
<protein>
    <submittedName>
        <fullName evidence="2">Uncharacterized protein</fullName>
    </submittedName>
</protein>
<evidence type="ECO:0000313" key="2">
    <source>
        <dbReference type="EMBL" id="RKO87737.1"/>
    </source>
</evidence>
<dbReference type="PRINTS" id="PR01217">
    <property type="entry name" value="PRICHEXTENSN"/>
</dbReference>
<dbReference type="EMBL" id="KZ997191">
    <property type="protein sequence ID" value="RKO87737.1"/>
    <property type="molecule type" value="Genomic_DNA"/>
</dbReference>
<feature type="compositionally biased region" description="Pro residues" evidence="1">
    <location>
        <begin position="127"/>
        <end position="136"/>
    </location>
</feature>
<sequence length="426" mass="46057">MSGGHDMEMDMEDDSDDEDADYGSDGSGHGRKRSISAPSTRWQSTGSQDSRGGSRGPATEGPSPQALPAAVQQSSPDIPLRTLEPQEPTLPLYRPPSLPPPHIEPNLRSDALGFDQPDSKRMRMLQPLPPTLPNPPSWSRDIPSPAPSPPAFNSSIMHPFSFGAPNASHGLSHSQQQHPHPYPHTQPQHPHTYPPSHPHPQSHSQSHSQSQSQSHPHPHLHPQQHPTTLPYPQPSYYAHSHQHANSPAMPHPHAPTLPALRQQPHPSGHAASNIPPPLGVQSAGAPEPGTGRKRRASSSHPLSALVSGLGSSGAGPALQPAAGGAPQPLHPGQTYASRASPPTSPAPAFAFPTPALDMIEKLSAESFGSDPLVRLLILMMKADVEMHRTTRAWIEERDRKERAEREHRENRLQEVNMLILAAIKNR</sequence>
<feature type="region of interest" description="Disordered" evidence="1">
    <location>
        <begin position="1"/>
        <end position="348"/>
    </location>
</feature>
<organism evidence="2 3">
    <name type="scientific">Blyttiomyces helicus</name>
    <dbReference type="NCBI Taxonomy" id="388810"/>
    <lineage>
        <taxon>Eukaryota</taxon>
        <taxon>Fungi</taxon>
        <taxon>Fungi incertae sedis</taxon>
        <taxon>Chytridiomycota</taxon>
        <taxon>Chytridiomycota incertae sedis</taxon>
        <taxon>Chytridiomycetes</taxon>
        <taxon>Chytridiomycetes incertae sedis</taxon>
        <taxon>Blyttiomyces</taxon>
    </lineage>
</organism>
<accession>A0A4V1IQU1</accession>
<dbReference type="AlphaFoldDB" id="A0A4V1IQU1"/>